<dbReference type="CDD" id="cd04301">
    <property type="entry name" value="NAT_SF"/>
    <property type="match status" value="1"/>
</dbReference>
<accession>A0A1S7FWH6</accession>
<feature type="domain" description="N-acetyltransferase" evidence="3">
    <location>
        <begin position="1"/>
        <end position="150"/>
    </location>
</feature>
<sequence length="151" mass="17372">MEIKQWLKYDIIPYEILLLADPDIPTIDRYFFESDVFLLQDGTYVSGVICIKSKEKAAEIMNIAIAPEYQGHKYGTQLLEHAIHHVTSLHKDQIITKTANSSIQALAFYQKLGFRMIAIIPDFFTKHYSDPIWENGILAQDQIVLSRLIDT</sequence>
<keyword evidence="1" id="KW-0808">Transferase</keyword>
<dbReference type="KEGG" id="lwi:UE46_12365"/>
<evidence type="ECO:0000259" key="3">
    <source>
        <dbReference type="PROSITE" id="PS51186"/>
    </source>
</evidence>
<evidence type="ECO:0000313" key="4">
    <source>
        <dbReference type="EMBL" id="AQY51749.1"/>
    </source>
</evidence>
<dbReference type="Gene3D" id="3.40.630.30">
    <property type="match status" value="1"/>
</dbReference>
<evidence type="ECO:0000313" key="5">
    <source>
        <dbReference type="Proteomes" id="UP000223060"/>
    </source>
</evidence>
<dbReference type="InterPro" id="IPR000182">
    <property type="entry name" value="GNAT_dom"/>
</dbReference>
<dbReference type="AlphaFoldDB" id="A0A1S7FWH6"/>
<dbReference type="PANTHER" id="PTHR42919">
    <property type="entry name" value="N-ALPHA-ACETYLTRANSFERASE"/>
    <property type="match status" value="1"/>
</dbReference>
<reference evidence="5" key="1">
    <citation type="submission" date="2015-03" db="EMBL/GenBank/DDBJ databases">
        <authorList>
            <person name="Ferrari E."/>
            <person name="Walter M.C."/>
            <person name="Huptas C."/>
            <person name="Scherer S."/>
            <person name="Mueller-Herbst S."/>
        </authorList>
    </citation>
    <scope>NUCLEOTIDE SEQUENCE [LARGE SCALE GENOMIC DNA]</scope>
    <source>
        <strain evidence="5">LWP01</strain>
    </source>
</reference>
<dbReference type="SUPFAM" id="SSF55729">
    <property type="entry name" value="Acyl-CoA N-acyltransferases (Nat)"/>
    <property type="match status" value="1"/>
</dbReference>
<gene>
    <name evidence="4" type="ORF">UE46_12365</name>
</gene>
<dbReference type="Proteomes" id="UP000223060">
    <property type="component" value="Chromosome"/>
</dbReference>
<dbReference type="Pfam" id="PF00583">
    <property type="entry name" value="Acetyltransf_1"/>
    <property type="match status" value="1"/>
</dbReference>
<dbReference type="InterPro" id="IPR016181">
    <property type="entry name" value="Acyl_CoA_acyltransferase"/>
</dbReference>
<organism evidence="4 5">
    <name type="scientific">Listeria weihenstephanensis</name>
    <dbReference type="NCBI Taxonomy" id="1006155"/>
    <lineage>
        <taxon>Bacteria</taxon>
        <taxon>Bacillati</taxon>
        <taxon>Bacillota</taxon>
        <taxon>Bacilli</taxon>
        <taxon>Bacillales</taxon>
        <taxon>Listeriaceae</taxon>
        <taxon>Listeria</taxon>
    </lineage>
</organism>
<dbReference type="RefSeq" id="WP_036058786.1">
    <property type="nucleotide sequence ID" value="NZ_CP011102.1"/>
</dbReference>
<dbReference type="PROSITE" id="PS51186">
    <property type="entry name" value="GNAT"/>
    <property type="match status" value="1"/>
</dbReference>
<dbReference type="InterPro" id="IPR051556">
    <property type="entry name" value="N-term/lysine_N-AcTrnsfr"/>
</dbReference>
<proteinExistence type="predicted"/>
<dbReference type="PANTHER" id="PTHR42919:SF8">
    <property type="entry name" value="N-ALPHA-ACETYLTRANSFERASE 50"/>
    <property type="match status" value="1"/>
</dbReference>
<protein>
    <recommendedName>
        <fullName evidence="3">N-acetyltransferase domain-containing protein</fullName>
    </recommendedName>
</protein>
<evidence type="ECO:0000256" key="2">
    <source>
        <dbReference type="ARBA" id="ARBA00023315"/>
    </source>
</evidence>
<evidence type="ECO:0000256" key="1">
    <source>
        <dbReference type="ARBA" id="ARBA00022679"/>
    </source>
</evidence>
<keyword evidence="2" id="KW-0012">Acyltransferase</keyword>
<name>A0A1S7FWH6_9LIST</name>
<dbReference type="GO" id="GO:0016747">
    <property type="term" value="F:acyltransferase activity, transferring groups other than amino-acyl groups"/>
    <property type="evidence" value="ECO:0007669"/>
    <property type="project" value="InterPro"/>
</dbReference>
<dbReference type="EMBL" id="CP011102">
    <property type="protein sequence ID" value="AQY51749.1"/>
    <property type="molecule type" value="Genomic_DNA"/>
</dbReference>
<keyword evidence="5" id="KW-1185">Reference proteome</keyword>